<gene>
    <name evidence="1" type="ORF">H4W81_002806</name>
</gene>
<accession>A0ABR9KDE0</accession>
<evidence type="ECO:0000313" key="2">
    <source>
        <dbReference type="Proteomes" id="UP000661607"/>
    </source>
</evidence>
<dbReference type="EMBL" id="JADBEF010000001">
    <property type="protein sequence ID" value="MBE1560027.1"/>
    <property type="molecule type" value="Genomic_DNA"/>
</dbReference>
<dbReference type="RefSeq" id="WP_264083161.1">
    <property type="nucleotide sequence ID" value="NZ_BAAASY010000043.1"/>
</dbReference>
<comment type="caution">
    <text evidence="1">The sequence shown here is derived from an EMBL/GenBank/DDBJ whole genome shotgun (WGS) entry which is preliminary data.</text>
</comment>
<keyword evidence="2" id="KW-1185">Reference proteome</keyword>
<organism evidence="1 2">
    <name type="scientific">Nonomuraea africana</name>
    <dbReference type="NCBI Taxonomy" id="46171"/>
    <lineage>
        <taxon>Bacteria</taxon>
        <taxon>Bacillati</taxon>
        <taxon>Actinomycetota</taxon>
        <taxon>Actinomycetes</taxon>
        <taxon>Streptosporangiales</taxon>
        <taxon>Streptosporangiaceae</taxon>
        <taxon>Nonomuraea</taxon>
    </lineage>
</organism>
<protein>
    <submittedName>
        <fullName evidence="1">Uncharacterized protein</fullName>
    </submittedName>
</protein>
<reference evidence="1 2" key="1">
    <citation type="submission" date="2020-10" db="EMBL/GenBank/DDBJ databases">
        <title>Sequencing the genomes of 1000 actinobacteria strains.</title>
        <authorList>
            <person name="Klenk H.-P."/>
        </authorList>
    </citation>
    <scope>NUCLEOTIDE SEQUENCE [LARGE SCALE GENOMIC DNA]</scope>
    <source>
        <strain evidence="1 2">DSM 43748</strain>
    </source>
</reference>
<evidence type="ECO:0000313" key="1">
    <source>
        <dbReference type="EMBL" id="MBE1560027.1"/>
    </source>
</evidence>
<name>A0ABR9KDE0_9ACTN</name>
<sequence>MRMLLGVLDIAVGTVPRALALAGVDRGELMARVQETLAHESW</sequence>
<proteinExistence type="predicted"/>
<dbReference type="Proteomes" id="UP000661607">
    <property type="component" value="Unassembled WGS sequence"/>
</dbReference>